<dbReference type="PROSITE" id="PS51206">
    <property type="entry name" value="SF3_HELICASE_1"/>
    <property type="match status" value="1"/>
</dbReference>
<reference evidence="8" key="1">
    <citation type="submission" date="2018-05" db="EMBL/GenBank/DDBJ databases">
        <title>The virome of a stingless bee affected by an annual syndrome in Southern Brazil.</title>
        <authorList>
            <person name="Caesar L."/>
            <person name="Cibulski S.P."/>
            <person name="Canal C.W."/>
            <person name="Blochtein B."/>
            <person name="Sattler A."/>
            <person name="Haag K.L."/>
        </authorList>
    </citation>
    <scope>NUCLEOTIDE SEQUENCE</scope>
    <source>
        <strain evidence="8">MqD</strain>
    </source>
</reference>
<organism evidence="8">
    <name type="scientific">Melipona quadrifasciata densovirus</name>
    <dbReference type="NCBI Taxonomy" id="2571172"/>
    <lineage>
        <taxon>Viruses</taxon>
        <taxon>Monodnaviria</taxon>
        <taxon>Shotokuvirae</taxon>
        <taxon>Cossaviricota</taxon>
        <taxon>Quintoviricetes</taxon>
        <taxon>Piccovirales</taxon>
        <taxon>Parvoviridae</taxon>
        <taxon>Densovirinae</taxon>
    </lineage>
</organism>
<feature type="domain" description="SF3 helicase" evidence="7">
    <location>
        <begin position="338"/>
        <end position="499"/>
    </location>
</feature>
<sequence length="534" mass="62092">MVQFSRRLPPRYRLLSDIIPSLSFRDAEEYAIAVRRRLERRSKPTFCAFVFHPEEKPDEPIVGDPTDYITTSVLGSAATDVTDEYHARQASLRGHLHIYHSCRFQGSWCRCHFLGERGRIFKRRGLPRRLLYCEEVEEEYWTNWLLYFCQAPRRILFVACYQNASEMGLLRGIEGLQQLKRTDDGRFFANVEEGCIQGETDCRQSSKTGRVKTTEKSYQRTSSSDSGECSTVPGSNYRPSIQLLKKLKGFNNLQEAIASFGCVPISQTCDTYEWVHHPELCYYDRSDPDYKRAVNIVCRQIEFLSHAEIYERYLKIVAPVWVMRKENIYFERGESVMILEKLLLAQYGDEEEVQGFLQRCYNVCDKRQPKKNSMFILGPPNSGKTFFLETLSCFYMNPGHVKNFVRGSAFPLQDAVNRRILIWNEPSIVPSQFDSVKMLTAGDPMPCDVKYQSGAVITRTPLFFTSNAQIFDSGDPVWSSRIYFEEWKTCPELKEYAKYPYPLSWHDLLIKYNIISYFFCVVTLPQLILVEMNS</sequence>
<keyword evidence="4" id="KW-0547">Nucleotide-binding</keyword>
<dbReference type="Gene3D" id="3.40.50.300">
    <property type="entry name" value="P-loop containing nucleotide triphosphate hydrolases"/>
    <property type="match status" value="1"/>
</dbReference>
<evidence type="ECO:0000259" key="7">
    <source>
        <dbReference type="PROSITE" id="PS51206"/>
    </source>
</evidence>
<evidence type="ECO:0000256" key="6">
    <source>
        <dbReference type="SAM" id="MobiDB-lite"/>
    </source>
</evidence>
<keyword evidence="5" id="KW-0067">ATP-binding</keyword>
<evidence type="ECO:0000313" key="8">
    <source>
        <dbReference type="EMBL" id="QCE20585.1"/>
    </source>
</evidence>
<dbReference type="InterPro" id="IPR001257">
    <property type="entry name" value="Parvovirus_NS1_helicase"/>
</dbReference>
<dbReference type="GO" id="GO:0006260">
    <property type="term" value="P:DNA replication"/>
    <property type="evidence" value="ECO:0007669"/>
    <property type="project" value="UniProtKB-KW"/>
</dbReference>
<name>A0A4D6NWC4_9VIRU</name>
<dbReference type="InterPro" id="IPR014015">
    <property type="entry name" value="Helicase_SF3_DNA-vir"/>
</dbReference>
<proteinExistence type="predicted"/>
<evidence type="ECO:0000256" key="5">
    <source>
        <dbReference type="ARBA" id="ARBA00022840"/>
    </source>
</evidence>
<evidence type="ECO:0000256" key="3">
    <source>
        <dbReference type="ARBA" id="ARBA00022705"/>
    </source>
</evidence>
<comment type="subcellular location">
    <subcellularLocation>
        <location evidence="1">Host nucleus</location>
    </subcellularLocation>
</comment>
<dbReference type="SUPFAM" id="SSF52540">
    <property type="entry name" value="P-loop containing nucleoside triphosphate hydrolases"/>
    <property type="match status" value="1"/>
</dbReference>
<feature type="compositionally biased region" description="Polar residues" evidence="6">
    <location>
        <begin position="219"/>
        <end position="233"/>
    </location>
</feature>
<dbReference type="Pfam" id="PF01057">
    <property type="entry name" value="Parvo_NS1"/>
    <property type="match status" value="1"/>
</dbReference>
<dbReference type="GO" id="GO:0042025">
    <property type="term" value="C:host cell nucleus"/>
    <property type="evidence" value="ECO:0007669"/>
    <property type="project" value="UniProtKB-SubCell"/>
</dbReference>
<dbReference type="EMBL" id="MH340498">
    <property type="protein sequence ID" value="QCE20585.1"/>
    <property type="molecule type" value="Genomic_DNA"/>
</dbReference>
<evidence type="ECO:0000256" key="2">
    <source>
        <dbReference type="ARBA" id="ARBA00022562"/>
    </source>
</evidence>
<evidence type="ECO:0000256" key="4">
    <source>
        <dbReference type="ARBA" id="ARBA00022741"/>
    </source>
</evidence>
<keyword evidence="3" id="KW-0235">DNA replication</keyword>
<dbReference type="InterPro" id="IPR027417">
    <property type="entry name" value="P-loop_NTPase"/>
</dbReference>
<accession>A0A4D6NWC4</accession>
<dbReference type="GO" id="GO:0005524">
    <property type="term" value="F:ATP binding"/>
    <property type="evidence" value="ECO:0007669"/>
    <property type="project" value="UniProtKB-KW"/>
</dbReference>
<feature type="region of interest" description="Disordered" evidence="6">
    <location>
        <begin position="213"/>
        <end position="233"/>
    </location>
</feature>
<keyword evidence="2" id="KW-1048">Host nucleus</keyword>
<gene>
    <name evidence="8" type="primary">NSP</name>
</gene>
<evidence type="ECO:0000256" key="1">
    <source>
        <dbReference type="ARBA" id="ARBA00004147"/>
    </source>
</evidence>
<dbReference type="GO" id="GO:0019079">
    <property type="term" value="P:viral genome replication"/>
    <property type="evidence" value="ECO:0007669"/>
    <property type="project" value="InterPro"/>
</dbReference>
<protein>
    <submittedName>
        <fullName evidence="8">Nonstructural protein</fullName>
    </submittedName>
</protein>